<feature type="coiled-coil region" evidence="3">
    <location>
        <begin position="148"/>
        <end position="175"/>
    </location>
</feature>
<comment type="subcellular location">
    <subcellularLocation>
        <location evidence="1">Nucleus</location>
    </subcellularLocation>
</comment>
<sequence>MDVTMEMQPELMETFAYNLQSSFESNGLSSMPVVQSIPSSGNAFHESKRRKVMEQSKSSSENISSMASGSGLKKLVNLGKGKKGRNSDKELLDKPDEVIHVRARRGQATDNHSEKGENQDSAAMLAGPCSWMLQEVYDPQNKGMAVMLDEIINYVHSLQNQVEFLSRELAAASSLHNFNSETEAIKNAQLMLISWLWRDKYSYACNHYQSWAA</sequence>
<keyword evidence="3" id="KW-0175">Coiled coil</keyword>
<feature type="compositionally biased region" description="Basic and acidic residues" evidence="4">
    <location>
        <begin position="85"/>
        <end position="100"/>
    </location>
</feature>
<organism evidence="5 6">
    <name type="scientific">Vitis vinifera</name>
    <name type="common">Grape</name>
    <dbReference type="NCBI Taxonomy" id="29760"/>
    <lineage>
        <taxon>Eukaryota</taxon>
        <taxon>Viridiplantae</taxon>
        <taxon>Streptophyta</taxon>
        <taxon>Embryophyta</taxon>
        <taxon>Tracheophyta</taxon>
        <taxon>Spermatophyta</taxon>
        <taxon>Magnoliopsida</taxon>
        <taxon>eudicotyledons</taxon>
        <taxon>Gunneridae</taxon>
        <taxon>Pentapetalae</taxon>
        <taxon>rosids</taxon>
        <taxon>Vitales</taxon>
        <taxon>Vitaceae</taxon>
        <taxon>Viteae</taxon>
        <taxon>Vitis</taxon>
    </lineage>
</organism>
<evidence type="ECO:0000256" key="3">
    <source>
        <dbReference type="SAM" id="Coils"/>
    </source>
</evidence>
<dbReference type="PANTHER" id="PTHR12565:SF461">
    <property type="entry name" value="TRANSCRIPTION FACTOR BHLH75-LIKE"/>
    <property type="match status" value="1"/>
</dbReference>
<feature type="compositionally biased region" description="Low complexity" evidence="4">
    <location>
        <begin position="56"/>
        <end position="79"/>
    </location>
</feature>
<comment type="caution">
    <text evidence="5">The sequence shown here is derived from an EMBL/GenBank/DDBJ whole genome shotgun (WGS) entry which is preliminary data.</text>
</comment>
<accession>A0A438DA60</accession>
<reference evidence="5 6" key="1">
    <citation type="journal article" date="2018" name="PLoS Genet.">
        <title>Population sequencing reveals clonal diversity and ancestral inbreeding in the grapevine cultivar Chardonnay.</title>
        <authorList>
            <person name="Roach M.J."/>
            <person name="Johnson D.L."/>
            <person name="Bohlmann J."/>
            <person name="van Vuuren H.J."/>
            <person name="Jones S.J."/>
            <person name="Pretorius I.S."/>
            <person name="Schmidt S.A."/>
            <person name="Borneman A.R."/>
        </authorList>
    </citation>
    <scope>NUCLEOTIDE SEQUENCE [LARGE SCALE GENOMIC DNA]</scope>
    <source>
        <strain evidence="6">cv. Chardonnay</strain>
        <tissue evidence="5">Leaf</tissue>
    </source>
</reference>
<evidence type="ECO:0000256" key="2">
    <source>
        <dbReference type="ARBA" id="ARBA00023242"/>
    </source>
</evidence>
<feature type="region of interest" description="Disordered" evidence="4">
    <location>
        <begin position="38"/>
        <end position="120"/>
    </location>
</feature>
<protein>
    <submittedName>
        <fullName evidence="5">Transcription factor BEE 1</fullName>
    </submittedName>
</protein>
<keyword evidence="2" id="KW-0539">Nucleus</keyword>
<name>A0A438DA60_VITVI</name>
<gene>
    <name evidence="5" type="primary">BEE1_0</name>
    <name evidence="5" type="ORF">CK203_087526</name>
</gene>
<dbReference type="PANTHER" id="PTHR12565">
    <property type="entry name" value="STEROL REGULATORY ELEMENT-BINDING PROTEIN"/>
    <property type="match status" value="1"/>
</dbReference>
<dbReference type="InterPro" id="IPR024097">
    <property type="entry name" value="bHLH_ZIP_TF"/>
</dbReference>
<dbReference type="Proteomes" id="UP000288805">
    <property type="component" value="Unassembled WGS sequence"/>
</dbReference>
<dbReference type="GO" id="GO:0005634">
    <property type="term" value="C:nucleus"/>
    <property type="evidence" value="ECO:0007669"/>
    <property type="project" value="UniProtKB-SubCell"/>
</dbReference>
<evidence type="ECO:0000313" key="5">
    <source>
        <dbReference type="EMBL" id="RVW32342.1"/>
    </source>
</evidence>
<evidence type="ECO:0000256" key="4">
    <source>
        <dbReference type="SAM" id="MobiDB-lite"/>
    </source>
</evidence>
<evidence type="ECO:0000313" key="6">
    <source>
        <dbReference type="Proteomes" id="UP000288805"/>
    </source>
</evidence>
<dbReference type="AlphaFoldDB" id="A0A438DA60"/>
<proteinExistence type="predicted"/>
<dbReference type="EMBL" id="QGNW01001721">
    <property type="protein sequence ID" value="RVW32342.1"/>
    <property type="molecule type" value="Genomic_DNA"/>
</dbReference>
<dbReference type="GO" id="GO:0006355">
    <property type="term" value="P:regulation of DNA-templated transcription"/>
    <property type="evidence" value="ECO:0007669"/>
    <property type="project" value="InterPro"/>
</dbReference>
<evidence type="ECO:0000256" key="1">
    <source>
        <dbReference type="ARBA" id="ARBA00004123"/>
    </source>
</evidence>